<dbReference type="AlphaFoldDB" id="F9FAV6"/>
<organism evidence="1">
    <name type="scientific">Fusarium oxysporum (strain Fo5176)</name>
    <name type="common">Fusarium vascular wilt</name>
    <dbReference type="NCBI Taxonomy" id="660025"/>
    <lineage>
        <taxon>Eukaryota</taxon>
        <taxon>Fungi</taxon>
        <taxon>Dikarya</taxon>
        <taxon>Ascomycota</taxon>
        <taxon>Pezizomycotina</taxon>
        <taxon>Sordariomycetes</taxon>
        <taxon>Hypocreomycetidae</taxon>
        <taxon>Hypocreales</taxon>
        <taxon>Nectriaceae</taxon>
        <taxon>Fusarium</taxon>
        <taxon>Fusarium oxysporum species complex</taxon>
    </lineage>
</organism>
<comment type="caution">
    <text evidence="1">The sequence shown here is derived from an EMBL/GenBank/DDBJ whole genome shotgun (WGS) entry which is preliminary data.</text>
</comment>
<evidence type="ECO:0000313" key="1">
    <source>
        <dbReference type="EMBL" id="EGU85942.1"/>
    </source>
</evidence>
<protein>
    <submittedName>
        <fullName evidence="1">Uncharacterized protein</fullName>
    </submittedName>
</protein>
<proteinExistence type="predicted"/>
<dbReference type="EMBL" id="AFQF01001215">
    <property type="protein sequence ID" value="EGU85942.1"/>
    <property type="molecule type" value="Genomic_DNA"/>
</dbReference>
<name>F9FAV6_FUSOF</name>
<reference evidence="1" key="1">
    <citation type="journal article" date="2012" name="Mol. Plant Microbe Interact.">
        <title>A highly conserved effector in Fusarium oxysporum is required for full virulence on Arabidopsis.</title>
        <authorList>
            <person name="Thatcher L.F."/>
            <person name="Gardiner D.M."/>
            <person name="Kazan K."/>
            <person name="Manners J."/>
        </authorList>
    </citation>
    <scope>NUCLEOTIDE SEQUENCE [LARGE SCALE GENOMIC DNA]</scope>
    <source>
        <strain evidence="1">Fo5176</strain>
    </source>
</reference>
<gene>
    <name evidence="1" type="ORF">FOXB_03532</name>
</gene>
<sequence length="138" mass="15524">MTLTGQAESMPTTTAWYLTKSTLRLNILTGFTYNEQRSSASLWLIVFGKSWISALGQFYPEAQPERVGTYVVRGVLKACKPKLPYNDRSIAAQLFTDALSAFLNRCLTMETGPSEVSIRLYHFPDHNISAAAARQWNR</sequence>
<accession>F9FAV6</accession>